<dbReference type="Gene3D" id="3.30.2000.30">
    <property type="match status" value="1"/>
</dbReference>
<evidence type="ECO:0000313" key="2">
    <source>
        <dbReference type="Proteomes" id="UP001221208"/>
    </source>
</evidence>
<organism evidence="1 2">
    <name type="scientific">Janthinobacterium fluminis</name>
    <dbReference type="NCBI Taxonomy" id="2987524"/>
    <lineage>
        <taxon>Bacteria</taxon>
        <taxon>Pseudomonadati</taxon>
        <taxon>Pseudomonadota</taxon>
        <taxon>Betaproteobacteria</taxon>
        <taxon>Burkholderiales</taxon>
        <taxon>Oxalobacteraceae</taxon>
        <taxon>Janthinobacterium</taxon>
    </lineage>
</organism>
<dbReference type="InterPro" id="IPR021508">
    <property type="entry name" value="Gp17-like"/>
</dbReference>
<name>A0ABT5JU56_9BURK</name>
<protein>
    <submittedName>
        <fullName evidence="1">DUF3168 domain-containing protein</fullName>
    </submittedName>
</protein>
<dbReference type="RefSeq" id="WP_273668886.1">
    <property type="nucleotide sequence ID" value="NZ_JAQQXR010000001.1"/>
</dbReference>
<accession>A0ABT5JU56</accession>
<sequence>MILEPQIVDALKTMVAGRVYPDVAAEGAAAPYITYQQVGGDAINFVEGTSPGTENARVQVNVWAPSRLVASALGRQIEDALRAASALQTTVLGARVATYDTETKLRGTRQDFSFWY</sequence>
<dbReference type="Pfam" id="PF11367">
    <property type="entry name" value="Tail_completion_gp17"/>
    <property type="match status" value="1"/>
</dbReference>
<evidence type="ECO:0000313" key="1">
    <source>
        <dbReference type="EMBL" id="MDC8756260.1"/>
    </source>
</evidence>
<reference evidence="1 2" key="1">
    <citation type="submission" date="2022-10" db="EMBL/GenBank/DDBJ databases">
        <title>Janthinobacterium sp. hw3 Genome sequencing.</title>
        <authorList>
            <person name="Park S."/>
        </authorList>
    </citation>
    <scope>NUCLEOTIDE SEQUENCE [LARGE SCALE GENOMIC DNA]</scope>
    <source>
        <strain evidence="2">hw3</strain>
    </source>
</reference>
<proteinExistence type="predicted"/>
<gene>
    <name evidence="1" type="ORF">OIK44_01495</name>
</gene>
<dbReference type="InterPro" id="IPR053745">
    <property type="entry name" value="Viral_Tail_Comp_sf"/>
</dbReference>
<comment type="caution">
    <text evidence="1">The sequence shown here is derived from an EMBL/GenBank/DDBJ whole genome shotgun (WGS) entry which is preliminary data.</text>
</comment>
<keyword evidence="2" id="KW-1185">Reference proteome</keyword>
<dbReference type="Proteomes" id="UP001221208">
    <property type="component" value="Unassembled WGS sequence"/>
</dbReference>
<dbReference type="EMBL" id="JAQQXR010000001">
    <property type="protein sequence ID" value="MDC8756260.1"/>
    <property type="molecule type" value="Genomic_DNA"/>
</dbReference>